<dbReference type="Pfam" id="PF02902">
    <property type="entry name" value="Peptidase_C48"/>
    <property type="match status" value="1"/>
</dbReference>
<name>A0A815ZYJ5_ADIRI</name>
<feature type="domain" description="USP" evidence="5">
    <location>
        <begin position="923"/>
        <end position="1215"/>
    </location>
</feature>
<dbReference type="CDD" id="cd02257">
    <property type="entry name" value="Peptidase_C19"/>
    <property type="match status" value="1"/>
</dbReference>
<keyword evidence="2" id="KW-0645">Protease</keyword>
<keyword evidence="3" id="KW-0378">Hydrolase</keyword>
<dbReference type="SUPFAM" id="SSF54001">
    <property type="entry name" value="Cysteine proteinases"/>
    <property type="match status" value="2"/>
</dbReference>
<dbReference type="PROSITE" id="PS50235">
    <property type="entry name" value="USP_3"/>
    <property type="match status" value="1"/>
</dbReference>
<evidence type="ECO:0000259" key="5">
    <source>
        <dbReference type="PROSITE" id="PS50235"/>
    </source>
</evidence>
<dbReference type="Gene3D" id="3.90.70.10">
    <property type="entry name" value="Cysteine proteinases"/>
    <property type="match status" value="1"/>
</dbReference>
<feature type="region of interest" description="Disordered" evidence="4">
    <location>
        <begin position="1702"/>
        <end position="1726"/>
    </location>
</feature>
<evidence type="ECO:0000313" key="7">
    <source>
        <dbReference type="EMBL" id="CAF1591149.1"/>
    </source>
</evidence>
<evidence type="ECO:0000256" key="4">
    <source>
        <dbReference type="SAM" id="MobiDB-lite"/>
    </source>
</evidence>
<dbReference type="InterPro" id="IPR038765">
    <property type="entry name" value="Papain-like_cys_pep_sf"/>
</dbReference>
<gene>
    <name evidence="7" type="ORF">XAT740_LOCUS46587</name>
</gene>
<dbReference type="GO" id="GO:0016579">
    <property type="term" value="P:protein deubiquitination"/>
    <property type="evidence" value="ECO:0007669"/>
    <property type="project" value="InterPro"/>
</dbReference>
<dbReference type="GO" id="GO:0004843">
    <property type="term" value="F:cysteine-type deubiquitinase activity"/>
    <property type="evidence" value="ECO:0007669"/>
    <property type="project" value="InterPro"/>
</dbReference>
<evidence type="ECO:0000313" key="8">
    <source>
        <dbReference type="Proteomes" id="UP000663828"/>
    </source>
</evidence>
<keyword evidence="8" id="KW-1185">Reference proteome</keyword>
<feature type="region of interest" description="Disordered" evidence="4">
    <location>
        <begin position="866"/>
        <end position="893"/>
    </location>
</feature>
<protein>
    <submittedName>
        <fullName evidence="7">Uncharacterized protein</fullName>
    </submittedName>
</protein>
<dbReference type="InterPro" id="IPR028889">
    <property type="entry name" value="USP"/>
</dbReference>
<proteinExistence type="inferred from homology"/>
<dbReference type="Proteomes" id="UP000663828">
    <property type="component" value="Unassembled WGS sequence"/>
</dbReference>
<evidence type="ECO:0000256" key="3">
    <source>
        <dbReference type="ARBA" id="ARBA00022801"/>
    </source>
</evidence>
<dbReference type="InterPro" id="IPR001394">
    <property type="entry name" value="Peptidase_C19_UCH"/>
</dbReference>
<evidence type="ECO:0000256" key="1">
    <source>
        <dbReference type="ARBA" id="ARBA00005234"/>
    </source>
</evidence>
<feature type="domain" description="Ubiquitin-like protease family profile" evidence="6">
    <location>
        <begin position="1476"/>
        <end position="1638"/>
    </location>
</feature>
<dbReference type="PROSITE" id="PS50600">
    <property type="entry name" value="ULP_PROTEASE"/>
    <property type="match status" value="1"/>
</dbReference>
<comment type="similarity">
    <text evidence="1">Belongs to the peptidase C48 family.</text>
</comment>
<reference evidence="7" key="1">
    <citation type="submission" date="2021-02" db="EMBL/GenBank/DDBJ databases">
        <authorList>
            <person name="Nowell W R."/>
        </authorList>
    </citation>
    <scope>NUCLEOTIDE SEQUENCE</scope>
</reference>
<accession>A0A815ZYJ5</accession>
<comment type="caution">
    <text evidence="7">The sequence shown here is derived from an EMBL/GenBank/DDBJ whole genome shotgun (WGS) entry which is preliminary data.</text>
</comment>
<evidence type="ECO:0000259" key="6">
    <source>
        <dbReference type="PROSITE" id="PS50600"/>
    </source>
</evidence>
<feature type="region of interest" description="Disordered" evidence="4">
    <location>
        <begin position="82"/>
        <end position="114"/>
    </location>
</feature>
<feature type="compositionally biased region" description="Polar residues" evidence="4">
    <location>
        <begin position="883"/>
        <end position="893"/>
    </location>
</feature>
<dbReference type="GO" id="GO:0006508">
    <property type="term" value="P:proteolysis"/>
    <property type="evidence" value="ECO:0007669"/>
    <property type="project" value="UniProtKB-KW"/>
</dbReference>
<dbReference type="EMBL" id="CAJNOR010006289">
    <property type="protein sequence ID" value="CAF1591149.1"/>
    <property type="molecule type" value="Genomic_DNA"/>
</dbReference>
<feature type="compositionally biased region" description="Polar residues" evidence="4">
    <location>
        <begin position="1702"/>
        <end position="1718"/>
    </location>
</feature>
<dbReference type="Gene3D" id="3.40.395.10">
    <property type="entry name" value="Adenoviral Proteinase, Chain A"/>
    <property type="match status" value="1"/>
</dbReference>
<dbReference type="Pfam" id="PF00443">
    <property type="entry name" value="UCH"/>
    <property type="match status" value="1"/>
</dbReference>
<dbReference type="InterPro" id="IPR003653">
    <property type="entry name" value="Peptidase_C48_C"/>
</dbReference>
<evidence type="ECO:0000256" key="2">
    <source>
        <dbReference type="ARBA" id="ARBA00022670"/>
    </source>
</evidence>
<sequence>MKTTSETNEKFKEELNKFLISQGKNLSLIDTHGHNCQNCSRDIVAVKIIYGCQALLNNAYASNGSAFNLSPEYDIHSPHLTVDENERNNHGTVSFDPTRSDRHEHQSGSSVSSDEYPINVTVSSVISPLQLLMSPASSSSIVNSPTHGNNNTLSLVNTNKFNSGSCLFANDTKMSSPNKSLEHTIDEEQVKTLRYLQRQTDDSLMFSCNIDGIQQRERTLGLVISQDDMNQLKLFKQNHQIKRDAKNNNVKSTNLPSDNTVEHKGRNYEWTVILDEYVERSNDYCVFAYERHHFTIRNSIGNSNQFFLSADAHCVFSTCSCEFHAIVNENGTIAVTYSGHIDHIIGEIHARPYRGSRRENLQKLTSLGATPNALHLAQLKLLSDNNKKSGNRNSVGSSASVIRKISSEANVKLRQANDLHNSLHQIKGHQAKTVFPGEPIPGYLQVIGVEPLRLVCFTAGGIAAYHKFALNMPLSWDATGGIVMKREKQIYYYELTMTNLIKGGPSLPITSMLSESHGTMDIIHWMNCFIEKYKQIYGYSEQFPKPPIIHSDRALVFLNAGIQIFNRDETMNRYIERCWRIIHRTASKQDLEITIVHACLGHFMKNVKKHASKHMNKKQVPFGMWLMALLVNSNTLNEMIIVWRNICTLLLSVNQNDHFKISLSVLSKMADQMNANPDTTNFVLQNVTLTPKAQLISNLDTEIEQDDGVDLMLGEEEAVLNLDSSFKELFGKIFQQCKELLKTYDVEQWKHLPSNPLFSAAFLTRVLKLYMPTAPLWSNLLLGDFGRRYGYSSTSTRPSCPCHSGRTTGASESRMRVLKEAVLNKRVYSRVDEVVAKLGDTIEAVEIQFADYSLIKAGKNRLLPATKQKSASEGWNKRRRSGSTDSSYSAGRPSTNLVAMMNTRLLGQNDDANLDVGNVTHFLRFENEESNCWYNSMLQMILASGNITQAIERIGYIEGDFVSTKVLSMVNMLNTLVNKQARQGNDDERRVVKQNMISEHLLHLRWAGINIRPGLFNCVFDFFEAAIIDVLEFYDIDFNFVLDIFIECSSCKKVSSIDRHTWSYLLVTEPIVEERLEDVMANVFGETLGKKTCPQCLKDDLHTTSMSMLNCPKNLFIRFHASTTTEHDNHVMESHVDFTKLVSKNVIFTRSYARYTLQSFITFTGKDGTGHYVIYVRRKDDWYRLNDTNITLIKSSSLFGDRADRQPVVFAHFTRPSNIDIFSKALWNVFTNFSPCNIQLLPTISLNDAIAYYSKQDILNKNLLNFAVAKRFYCPNCRKDTILVDKLNQIWQMKTNIQHITEIMSEFLYHEIKCSSCSRLGFTDCTIYDIPKFLLAQTSSNDTSCVDLIDEADRLLLTPSDSHPSFEYEMQTVLVVLEENNIAYIRKRQNHYLSFNEATGLFEPLTDFTPEQAGMASRWTVFVYQTNLKFFEIPFLDKTVIDISNFPKPIEPEEHIFDIVEKLLPRFKHSVDIGPLEVRPKDIRTLITENGDLNDLIIDAHLFITASDAPSNKKVLSVPSYLTTRIINNKVQKLPNSWYEYDLILCPINQKHHWYIIIIDIEHHLIVQLDSLKNHDLLRHENLTCLLHVLNVQHYFHTRRNIDFDASWCVAAPTEQPTYQQHDSHSCGVHLLLQTNSYVNGQQFHQIHHENIKKYRYKLAADLLQNAEPDSDDSSTSVSILPDETEITASILLAPAWYTNVPPQQTTPQMKRPNISNDTPRRNTFP</sequence>
<organism evidence="7 8">
    <name type="scientific">Adineta ricciae</name>
    <name type="common">Rotifer</name>
    <dbReference type="NCBI Taxonomy" id="249248"/>
    <lineage>
        <taxon>Eukaryota</taxon>
        <taxon>Metazoa</taxon>
        <taxon>Spiralia</taxon>
        <taxon>Gnathifera</taxon>
        <taxon>Rotifera</taxon>
        <taxon>Eurotatoria</taxon>
        <taxon>Bdelloidea</taxon>
        <taxon>Adinetida</taxon>
        <taxon>Adinetidae</taxon>
        <taxon>Adineta</taxon>
    </lineage>
</organism>